<comment type="caution">
    <text evidence="3">The sequence shown here is derived from an EMBL/GenBank/DDBJ whole genome shotgun (WGS) entry which is preliminary data.</text>
</comment>
<evidence type="ECO:0000313" key="4">
    <source>
        <dbReference type="Proteomes" id="UP000030016"/>
    </source>
</evidence>
<evidence type="ECO:0000259" key="2">
    <source>
        <dbReference type="Pfam" id="PF12773"/>
    </source>
</evidence>
<dbReference type="RefSeq" id="WP_039250947.1">
    <property type="nucleotide sequence ID" value="NZ_JDRX01000040.1"/>
</dbReference>
<evidence type="ECO:0000313" key="3">
    <source>
        <dbReference type="EMBL" id="KGN00012.1"/>
    </source>
</evidence>
<dbReference type="Proteomes" id="UP000030016">
    <property type="component" value="Unassembled WGS sequence"/>
</dbReference>
<feature type="transmembrane region" description="Helical" evidence="1">
    <location>
        <begin position="89"/>
        <end position="108"/>
    </location>
</feature>
<keyword evidence="1" id="KW-1133">Transmembrane helix</keyword>
<dbReference type="EMBL" id="JDRX01000040">
    <property type="protein sequence ID" value="KGN00012.1"/>
    <property type="molecule type" value="Genomic_DNA"/>
</dbReference>
<reference evidence="3 4" key="1">
    <citation type="submission" date="2014-01" db="EMBL/GenBank/DDBJ databases">
        <title>Plasmidome dynamics in the species complex Clostridium novyi sensu lato converts strains of independent lineages into distinctly different pathogens.</title>
        <authorList>
            <person name="Skarin H."/>
            <person name="Segerman B."/>
        </authorList>
    </citation>
    <scope>NUCLEOTIDE SEQUENCE [LARGE SCALE GENOMIC DNA]</scope>
    <source>
        <strain evidence="3 4">4570</strain>
    </source>
</reference>
<accession>A0AA88ZLY7</accession>
<keyword evidence="1" id="KW-0812">Transmembrane</keyword>
<evidence type="ECO:0000256" key="1">
    <source>
        <dbReference type="SAM" id="Phobius"/>
    </source>
</evidence>
<proteinExistence type="predicted"/>
<dbReference type="AlphaFoldDB" id="A0AA88ZLY7"/>
<keyword evidence="1" id="KW-0472">Membrane</keyword>
<protein>
    <recommendedName>
        <fullName evidence="2">DZANK-type domain-containing protein</fullName>
    </recommendedName>
</protein>
<feature type="transmembrane region" description="Helical" evidence="1">
    <location>
        <begin position="114"/>
        <end position="133"/>
    </location>
</feature>
<dbReference type="Pfam" id="PF12773">
    <property type="entry name" value="DZR"/>
    <property type="match status" value="1"/>
</dbReference>
<name>A0AA88ZLY7_CLONO</name>
<feature type="domain" description="DZANK-type" evidence="2">
    <location>
        <begin position="3"/>
        <end position="54"/>
    </location>
</feature>
<organism evidence="3 4">
    <name type="scientific">Clostridium novyi A str. 4570</name>
    <dbReference type="NCBI Taxonomy" id="1444290"/>
    <lineage>
        <taxon>Bacteria</taxon>
        <taxon>Bacillati</taxon>
        <taxon>Bacillota</taxon>
        <taxon>Clostridia</taxon>
        <taxon>Eubacteriales</taxon>
        <taxon>Clostridiaceae</taxon>
        <taxon>Clostridium</taxon>
    </lineage>
</organism>
<feature type="transmembrane region" description="Helical" evidence="1">
    <location>
        <begin position="145"/>
        <end position="162"/>
    </location>
</feature>
<dbReference type="InterPro" id="IPR025874">
    <property type="entry name" value="DZR"/>
</dbReference>
<sequence length="290" mass="33217">MKCPKCGANIQEDSDYCRKCGSKVVKKDDDVFVYLCPICKTPNPKYVTHCVKCGHWMLDTNFKSIPLSEKQYYNSLGVKNYTKKHQEESGNPVIAKILYIIFFVFFIFSSLDVKFGLCVFMAIFGIINILVPIRKLLINRRSTGVKILAVGLVLTVVCANYFDITPTTVSKPKVSMSEYKKQCKPITYDELAHNTEKYVNRNVKLTGQVIQVEERGDSVNLRVNITKGSFDIYKDTIWVNYNLKSKQHHIIEEDIINIWGIVRGRKTYRTIMGSNVTLPEVNAVYIELLN</sequence>
<gene>
    <name evidence="3" type="ORF">Z969_10250</name>
</gene>